<dbReference type="GO" id="GO:0046785">
    <property type="term" value="P:microtubule polymerization"/>
    <property type="evidence" value="ECO:0007669"/>
    <property type="project" value="InterPro"/>
</dbReference>
<dbReference type="GO" id="GO:0051301">
    <property type="term" value="P:cell division"/>
    <property type="evidence" value="ECO:0007669"/>
    <property type="project" value="UniProtKB-KW"/>
</dbReference>
<dbReference type="GO" id="GO:0005813">
    <property type="term" value="C:centrosome"/>
    <property type="evidence" value="ECO:0007669"/>
    <property type="project" value="UniProtKB-SubCell"/>
</dbReference>
<feature type="repeat" description="HEAT" evidence="14">
    <location>
        <begin position="1004"/>
        <end position="1042"/>
    </location>
</feature>
<keyword evidence="4" id="KW-0158">Chromosome</keyword>
<dbReference type="InterPro" id="IPR048491">
    <property type="entry name" value="XMAP215_CLASP_TOG"/>
</dbReference>
<evidence type="ECO:0000256" key="5">
    <source>
        <dbReference type="ARBA" id="ARBA00022490"/>
    </source>
</evidence>
<evidence type="ECO:0000256" key="15">
    <source>
        <dbReference type="SAM" id="MobiDB-lite"/>
    </source>
</evidence>
<dbReference type="GO" id="GO:0000922">
    <property type="term" value="C:spindle pole"/>
    <property type="evidence" value="ECO:0007669"/>
    <property type="project" value="UniProtKB-SubCell"/>
</dbReference>
<dbReference type="GO" id="GO:0061863">
    <property type="term" value="F:microtubule plus end polymerase"/>
    <property type="evidence" value="ECO:0007669"/>
    <property type="project" value="InterPro"/>
</dbReference>
<dbReference type="PROSITE" id="PS50077">
    <property type="entry name" value="HEAT_REPEAT"/>
    <property type="match status" value="2"/>
</dbReference>
<evidence type="ECO:0000313" key="18">
    <source>
        <dbReference type="RefSeq" id="XP_028130767.1"/>
    </source>
</evidence>
<dbReference type="GO" id="GO:0005874">
    <property type="term" value="C:microtubule"/>
    <property type="evidence" value="ECO:0007669"/>
    <property type="project" value="UniProtKB-ARBA"/>
</dbReference>
<dbReference type="Gene3D" id="1.25.10.10">
    <property type="entry name" value="Leucine-rich Repeat Variant"/>
    <property type="match status" value="5"/>
</dbReference>
<keyword evidence="11" id="KW-0131">Cell cycle</keyword>
<feature type="compositionally biased region" description="Low complexity" evidence="15">
    <location>
        <begin position="514"/>
        <end position="529"/>
    </location>
</feature>
<evidence type="ECO:0000256" key="6">
    <source>
        <dbReference type="ARBA" id="ARBA00022618"/>
    </source>
</evidence>
<reference evidence="17 18" key="1">
    <citation type="submission" date="2025-04" db="UniProtKB">
        <authorList>
            <consortium name="RefSeq"/>
        </authorList>
    </citation>
    <scope>IDENTIFICATION</scope>
    <source>
        <tissue evidence="17 18">Whole insect</tissue>
    </source>
</reference>
<dbReference type="InterPro" id="IPR045110">
    <property type="entry name" value="XMAP215"/>
</dbReference>
<dbReference type="InterPro" id="IPR021133">
    <property type="entry name" value="HEAT_type_2"/>
</dbReference>
<keyword evidence="5" id="KW-0963">Cytoplasm</keyword>
<evidence type="ECO:0000256" key="14">
    <source>
        <dbReference type="PROSITE-ProRule" id="PRU00103"/>
    </source>
</evidence>
<keyword evidence="8" id="KW-0498">Mitosis</keyword>
<dbReference type="FunFam" id="1.25.10.10:FF:000019">
    <property type="entry name" value="Cytoskeleton-associated protein 5"/>
    <property type="match status" value="1"/>
</dbReference>
<proteinExistence type="inferred from homology"/>
<dbReference type="PANTHER" id="PTHR12609">
    <property type="entry name" value="MICROTUBULE ASSOCIATED PROTEIN XMAP215"/>
    <property type="match status" value="1"/>
</dbReference>
<feature type="domain" description="TOG" evidence="16">
    <location>
        <begin position="269"/>
        <end position="509"/>
    </location>
</feature>
<dbReference type="InterPro" id="IPR034085">
    <property type="entry name" value="TOG"/>
</dbReference>
<evidence type="ECO:0000256" key="9">
    <source>
        <dbReference type="ARBA" id="ARBA00022838"/>
    </source>
</evidence>
<keyword evidence="7" id="KW-0677">Repeat</keyword>
<dbReference type="KEGG" id="dvv:114326570"/>
<dbReference type="Pfam" id="PF12348">
    <property type="entry name" value="CLASP_N"/>
    <property type="match status" value="1"/>
</dbReference>
<evidence type="ECO:0000259" key="16">
    <source>
        <dbReference type="SMART" id="SM01349"/>
    </source>
</evidence>
<feature type="domain" description="TOG" evidence="16">
    <location>
        <begin position="832"/>
        <end position="1067"/>
    </location>
</feature>
<feature type="compositionally biased region" description="Basic and acidic residues" evidence="15">
    <location>
        <begin position="1903"/>
        <end position="1913"/>
    </location>
</feature>
<evidence type="ECO:0000256" key="13">
    <source>
        <dbReference type="ARBA" id="ARBA00025722"/>
    </source>
</evidence>
<feature type="domain" description="TOG" evidence="16">
    <location>
        <begin position="572"/>
        <end position="802"/>
    </location>
</feature>
<feature type="domain" description="TOG" evidence="16">
    <location>
        <begin position="1155"/>
        <end position="1394"/>
    </location>
</feature>
<organism evidence="17">
    <name type="scientific">Diabrotica virgifera virgifera</name>
    <name type="common">western corn rootworm</name>
    <dbReference type="NCBI Taxonomy" id="50390"/>
    <lineage>
        <taxon>Eukaryota</taxon>
        <taxon>Metazoa</taxon>
        <taxon>Ecdysozoa</taxon>
        <taxon>Arthropoda</taxon>
        <taxon>Hexapoda</taxon>
        <taxon>Insecta</taxon>
        <taxon>Pterygota</taxon>
        <taxon>Neoptera</taxon>
        <taxon>Endopterygota</taxon>
        <taxon>Coleoptera</taxon>
        <taxon>Polyphaga</taxon>
        <taxon>Cucujiformia</taxon>
        <taxon>Chrysomeloidea</taxon>
        <taxon>Chrysomelidae</taxon>
        <taxon>Galerucinae</taxon>
        <taxon>Diabroticina</taxon>
        <taxon>Diabroticites</taxon>
        <taxon>Diabrotica</taxon>
    </lineage>
</organism>
<gene>
    <name evidence="17 18" type="primary">LOC114326570</name>
</gene>
<dbReference type="FunFam" id="1.25.10.10:FF:000050">
    <property type="entry name" value="Cytoskeleton-associated protein 5 isoform X1"/>
    <property type="match status" value="1"/>
</dbReference>
<dbReference type="SMART" id="SM01349">
    <property type="entry name" value="TOG"/>
    <property type="match status" value="5"/>
</dbReference>
<protein>
    <submittedName>
        <fullName evidence="17 18">Protein mini spindles isoform X1</fullName>
    </submittedName>
</protein>
<evidence type="ECO:0000256" key="10">
    <source>
        <dbReference type="ARBA" id="ARBA00023212"/>
    </source>
</evidence>
<keyword evidence="12" id="KW-0137">Centromere</keyword>
<feature type="region of interest" description="Disordered" evidence="15">
    <location>
        <begin position="1090"/>
        <end position="1117"/>
    </location>
</feature>
<dbReference type="GO" id="GO:0051231">
    <property type="term" value="P:spindle elongation"/>
    <property type="evidence" value="ECO:0007669"/>
    <property type="project" value="UniProtKB-ARBA"/>
</dbReference>
<dbReference type="GO" id="GO:0051010">
    <property type="term" value="F:microtubule plus-end binding"/>
    <property type="evidence" value="ECO:0007669"/>
    <property type="project" value="InterPro"/>
</dbReference>
<dbReference type="RefSeq" id="XP_028130767.1">
    <property type="nucleotide sequence ID" value="XM_028274966.1"/>
</dbReference>
<dbReference type="InterPro" id="IPR024395">
    <property type="entry name" value="CLASP_N_dom"/>
</dbReference>
<feature type="region of interest" description="Disordered" evidence="15">
    <location>
        <begin position="1903"/>
        <end position="1922"/>
    </location>
</feature>
<keyword evidence="9" id="KW-0995">Kinetochore</keyword>
<evidence type="ECO:0000256" key="7">
    <source>
        <dbReference type="ARBA" id="ARBA00022737"/>
    </source>
</evidence>
<dbReference type="FunFam" id="1.25.10.10:FF:000068">
    <property type="entry name" value="cytoskeleton-associated protein 5 isoform X1"/>
    <property type="match status" value="1"/>
</dbReference>
<evidence type="ECO:0000256" key="4">
    <source>
        <dbReference type="ARBA" id="ARBA00022454"/>
    </source>
</evidence>
<feature type="compositionally biased region" description="Low complexity" evidence="15">
    <location>
        <begin position="1090"/>
        <end position="1112"/>
    </location>
</feature>
<dbReference type="SUPFAM" id="SSF48371">
    <property type="entry name" value="ARM repeat"/>
    <property type="match status" value="2"/>
</dbReference>
<evidence type="ECO:0000256" key="2">
    <source>
        <dbReference type="ARBA" id="ARBA00004629"/>
    </source>
</evidence>
<evidence type="ECO:0000256" key="8">
    <source>
        <dbReference type="ARBA" id="ARBA00022776"/>
    </source>
</evidence>
<evidence type="ECO:0000313" key="17">
    <source>
        <dbReference type="RefSeq" id="XP_028130766.1"/>
    </source>
</evidence>
<feature type="repeat" description="HEAT" evidence="14">
    <location>
        <begin position="440"/>
        <end position="475"/>
    </location>
</feature>
<evidence type="ECO:0000256" key="1">
    <source>
        <dbReference type="ARBA" id="ARBA00004300"/>
    </source>
</evidence>
<sequence length="1953" mass="217501">MEDEEYKKLPVDEKCVHKLWKARVNGYEEVTKLFRQIDDEKSPEFSKYLGLVKKFVVDSNAMGQEKGLEATLAYVENYAHAGKTVSEVMSGVVTKCMAAPKTKTRELALQLTLMYVEIEKHEAVEEELIKGMELKNPKIVTACVNAVTVALREFGSKIINVKPLLKKISVLLADRDKAVRDETKMMIVEMYRWIGGALRPQLQAASLQPVQITELETEFSKIEGQKAVPTRYIRSQQAKQAKLAEQIAEAAGEEEEEEEDVVQDIDPYELATPVEILSKLPKDFYEKMEAKKWQERKEALEIVENLVKTPKLENGDYGDLVRALKKVVQKDSNVVCVATAGRCIAGLASGLKKKFSTYAGFCIPAILEKFKEKKQNVLTALRDAIDAVYLTTNLEAILEDVVEALNNKNPSVKTETSLFLARAFTKTVSTTVNKKLLKALTAALTKTINESDPAVREASAESLGTLMKLVGEKTIGPFLVELEKDNLKMTKIKEFCDSAVIVVKAPGAKKERPAAAAAKPAPAKTAASKPEAKKPAVTAKKKPEISSGTATVVRSKGPKGLSKSASQNVEKELADEEVEGIVSDVISTSVVSDIASTNWKTRLAAAEQLLTELKGLNSVPTQAIVKFVAKKPGLKDTNVQVLKAKIEVIKYLAENTKFTITSASCCVPDMSEKFSDAKNGAAVAETLSAIAEATTFGQVADMVLDFAFGQKSPKVQQEALTWLSGAIKEFGFSNLNVKFLIDNCKKALSSTNPAVRQTAVSLLGIMYLYMGATLNVFFENEKPALRDQINAECDKYEGEKPPPPTRGVVKSASTDSLDVVEDDEPEQVNIQDLIPRVDISGQITDTILTELSDKNWKVRNEAVAKVATIISDAKFIKSNLGDLPQALGVRLTDSNVKIAMSSLALCEALAKAMGPPFKQYVRVFFPGVLQGLGDSKAALRAASLETINTFTEQCGYKEFFDGEMIADALKSGSPTLRIELWNWLAQNVPKIPPKQIPKEELVVCVPHLYSNLEDRNADVRKNAQEAILGIMIHLGYDSMVKQTEKLKPGSKTVIVAVLEKVRPNLPVKPLPTKKQASEREDKVVKGTKPVANAKNAVKSKSATSAKAAPAAASRKKDDDIDTSPLLVVNNLKHQRTIDEQKLKVLKWNFTQPREEFVDLLKDQMAAANVNKTLTSNMFHADFRYHIKALESLTDDLAGNGQALMSNLDLILKWLTLRFFDTNPSVLLKGLEYLQFVFNMLIDTKYRMLENEASAFIPYLINKIGDPKDSVRNGVKALLNQLNRLFPVNKLSTYVMEGVKSKNARQRAECLEVMGGIIEDFGITVCMPTPMACLKEVAKQISDRDNSVRNAALNCVVQAYNIVGEKVYKLVGNISDKDMSLLEERIKRSSRKTLPNSRNTMNLPKADLSSAVVTTLISPQKENTPPNRISLSNTHIVNDVDNESDQDEDIDEEMLPQVNLPQMIVPEPPKEIQGPFKLDPEFMKELERTKPPKPVKPSLKSYDISFLNEEIRVPTIEEARAQVRAKAGTQPVAFGEAVSRVSLGNFTSPKKQNPVIERLIKQMGSPNHTAALAAMTQLHETLTQTRSNTLIDYEDEFMNTIISQFKQLQDLQVTVDSSTLKMYRNLLTTIDAFYINKALGSRVSVPVIKELMHQMITLLVEERLNKVPNGEAYVRVINLHCVKVIERSDHTNTICALVKLINECISNESSARHVDLVMKCLWRVIKLMPQWGDTIDYDSVLLEVHHFLRKFPSSWWKTKDVDTPLRTVKTILHSSAKIKGGAIMLHLGKIPNTSESEVESYILRVLKSLKISEVQHLPAKQDAQRRSLSRANHKMLTDIFQKIGSKDETKEGLNLLYDFMQHHPEADIEPFLSNSSKFFQDYIRNGLKEIEDSRKSSKTAISEKVNEHNQEKAELQNPGNDLLRKSPEYYKERLDMWNQLFDQLKLGKNIEIPE</sequence>
<accession>A0A6P7F5L7</accession>
<keyword evidence="10" id="KW-0206">Cytoskeleton</keyword>
<evidence type="ECO:0000256" key="11">
    <source>
        <dbReference type="ARBA" id="ARBA00023306"/>
    </source>
</evidence>
<evidence type="ECO:0000256" key="3">
    <source>
        <dbReference type="ARBA" id="ARBA00004647"/>
    </source>
</evidence>
<dbReference type="FunFam" id="1.25.10.10:FF:000063">
    <property type="entry name" value="Putative cytoskeleton-associated protein 5"/>
    <property type="match status" value="1"/>
</dbReference>
<keyword evidence="6" id="KW-0132">Cell division</keyword>
<feature type="domain" description="TOG" evidence="16">
    <location>
        <begin position="1"/>
        <end position="228"/>
    </location>
</feature>
<name>A0A6P7F5L7_DIAVI</name>
<dbReference type="Pfam" id="PF21041">
    <property type="entry name" value="XMAP215_CLASP_TOG"/>
    <property type="match status" value="4"/>
</dbReference>
<feature type="region of interest" description="Disordered" evidence="15">
    <location>
        <begin position="511"/>
        <end position="567"/>
    </location>
</feature>
<dbReference type="OrthoDB" id="205662at2759"/>
<comment type="subcellular location">
    <subcellularLocation>
        <location evidence="2">Chromosome</location>
        <location evidence="2">Centromere</location>
        <location evidence="2">Kinetochore</location>
    </subcellularLocation>
    <subcellularLocation>
        <location evidence="1">Cytoplasm</location>
        <location evidence="1">Cytoskeleton</location>
        <location evidence="1">Microtubule organizing center</location>
        <location evidence="1">Centrosome</location>
    </subcellularLocation>
    <subcellularLocation>
        <location evidence="3">Cytoplasm</location>
        <location evidence="3">Cytoskeleton</location>
        <location evidence="3">Spindle pole</location>
    </subcellularLocation>
</comment>
<comment type="similarity">
    <text evidence="13">Belongs to the TOG/XMAP215 family.</text>
</comment>
<dbReference type="InterPro" id="IPR011989">
    <property type="entry name" value="ARM-like"/>
</dbReference>
<evidence type="ECO:0000256" key="12">
    <source>
        <dbReference type="ARBA" id="ARBA00023328"/>
    </source>
</evidence>
<dbReference type="FunFam" id="1.25.10.10:FF:000052">
    <property type="entry name" value="Cytoskeleton associated protein 5"/>
    <property type="match status" value="1"/>
</dbReference>
<dbReference type="RefSeq" id="XP_028130766.1">
    <property type="nucleotide sequence ID" value="XM_028274965.1"/>
</dbReference>
<dbReference type="InterPro" id="IPR016024">
    <property type="entry name" value="ARM-type_fold"/>
</dbReference>
<dbReference type="GO" id="GO:0030951">
    <property type="term" value="P:establishment or maintenance of microtubule cytoskeleton polarity"/>
    <property type="evidence" value="ECO:0007669"/>
    <property type="project" value="InterPro"/>
</dbReference>
<dbReference type="GO" id="GO:0000776">
    <property type="term" value="C:kinetochore"/>
    <property type="evidence" value="ECO:0007669"/>
    <property type="project" value="UniProtKB-KW"/>
</dbReference>